<proteinExistence type="predicted"/>
<keyword evidence="1" id="KW-0472">Membrane</keyword>
<sequence length="39" mass="4509">MLSSALHSTYYGEVFSIFSLITLELLVPIVYLLWVIVFM</sequence>
<dbReference type="EMBL" id="JACJIR010000003">
    <property type="protein sequence ID" value="MBA9083158.1"/>
    <property type="molecule type" value="Genomic_DNA"/>
</dbReference>
<protein>
    <submittedName>
        <fullName evidence="2">Uncharacterized protein</fullName>
    </submittedName>
</protein>
<dbReference type="Proteomes" id="UP000548119">
    <property type="component" value="Unassembled WGS sequence"/>
</dbReference>
<gene>
    <name evidence="2" type="ORF">GGR10_001007</name>
</gene>
<evidence type="ECO:0000313" key="2">
    <source>
        <dbReference type="EMBL" id="MBA9083158.1"/>
    </source>
</evidence>
<organism evidence="2 3">
    <name type="scientific">Bartonella chomelii</name>
    <dbReference type="NCBI Taxonomy" id="236402"/>
    <lineage>
        <taxon>Bacteria</taxon>
        <taxon>Pseudomonadati</taxon>
        <taxon>Pseudomonadota</taxon>
        <taxon>Alphaproteobacteria</taxon>
        <taxon>Hyphomicrobiales</taxon>
        <taxon>Bartonellaceae</taxon>
        <taxon>Bartonella</taxon>
    </lineage>
</organism>
<name>A0ABR6E3P0_9HYPH</name>
<reference evidence="2 3" key="1">
    <citation type="submission" date="2020-08" db="EMBL/GenBank/DDBJ databases">
        <title>Genomic Encyclopedia of Type Strains, Phase IV (KMG-IV): sequencing the most valuable type-strain genomes for metagenomic binning, comparative biology and taxonomic classification.</title>
        <authorList>
            <person name="Goeker M."/>
        </authorList>
    </citation>
    <scope>NUCLEOTIDE SEQUENCE [LARGE SCALE GENOMIC DNA]</scope>
    <source>
        <strain evidence="2 3">DSM 21431</strain>
    </source>
</reference>
<keyword evidence="1" id="KW-1133">Transmembrane helix</keyword>
<comment type="caution">
    <text evidence="2">The sequence shown here is derived from an EMBL/GenBank/DDBJ whole genome shotgun (WGS) entry which is preliminary data.</text>
</comment>
<keyword evidence="3" id="KW-1185">Reference proteome</keyword>
<evidence type="ECO:0000313" key="3">
    <source>
        <dbReference type="Proteomes" id="UP000548119"/>
    </source>
</evidence>
<feature type="transmembrane region" description="Helical" evidence="1">
    <location>
        <begin position="15"/>
        <end position="38"/>
    </location>
</feature>
<evidence type="ECO:0000256" key="1">
    <source>
        <dbReference type="SAM" id="Phobius"/>
    </source>
</evidence>
<accession>A0ABR6E3P0</accession>
<keyword evidence="1" id="KW-0812">Transmembrane</keyword>